<proteinExistence type="predicted"/>
<name>A0ABZ2TEQ7_9RHOB</name>
<protein>
    <submittedName>
        <fullName evidence="1">Uncharacterized protein</fullName>
    </submittedName>
</protein>
<evidence type="ECO:0000313" key="1">
    <source>
        <dbReference type="EMBL" id="WYK18142.1"/>
    </source>
</evidence>
<sequence>MVVSNYYPVTQDFGLIETDPVSVADEIQRWWLELGHRLDVKHEQNTLSGFLSELEPLCAVLNKTLLLPAKNRWTVVYRNGLNGSDPLSIARVLSRRMRVRTMCVCSKPDAVFPATMWSVYDPDAVCRRSICAANDGGRWVFEQFGEPFDFENTSSFSARRKKDRFTPEMLATNLSHFQIDDIGEGLFEDGPTLPGILLSREVPKTVMTYSFEEVQNGLPWKT</sequence>
<dbReference type="EMBL" id="CP146606">
    <property type="protein sequence ID" value="WYK18142.1"/>
    <property type="molecule type" value="Genomic_DNA"/>
</dbReference>
<evidence type="ECO:0000313" key="2">
    <source>
        <dbReference type="Proteomes" id="UP001281305"/>
    </source>
</evidence>
<organism evidence="1 2">
    <name type="scientific">Roseovarius rhodophyticola</name>
    <dbReference type="NCBI Taxonomy" id="3080827"/>
    <lineage>
        <taxon>Bacteria</taxon>
        <taxon>Pseudomonadati</taxon>
        <taxon>Pseudomonadota</taxon>
        <taxon>Alphaproteobacteria</taxon>
        <taxon>Rhodobacterales</taxon>
        <taxon>Roseobacteraceae</taxon>
        <taxon>Roseovarius</taxon>
    </lineage>
</organism>
<accession>A0ABZ2TEQ7</accession>
<keyword evidence="2" id="KW-1185">Reference proteome</keyword>
<gene>
    <name evidence="1" type="ORF">RZS32_017460</name>
</gene>
<reference evidence="1 2" key="1">
    <citation type="submission" date="2024-02" db="EMBL/GenBank/DDBJ databases">
        <title>Roseovarius strain W115 nov., isolated from a marine algae.</title>
        <authorList>
            <person name="Lee M.W."/>
            <person name="Lee J.K."/>
            <person name="Kim J.M."/>
            <person name="Choi D.G."/>
            <person name="Baek J.H."/>
            <person name="Bayburt H."/>
            <person name="Jung J.J."/>
            <person name="Han D.M."/>
            <person name="Jeon C.O."/>
        </authorList>
    </citation>
    <scope>NUCLEOTIDE SEQUENCE [LARGE SCALE GENOMIC DNA]</scope>
    <source>
        <strain evidence="1 2">W115</strain>
    </source>
</reference>
<dbReference type="Proteomes" id="UP001281305">
    <property type="component" value="Chromosome"/>
</dbReference>
<dbReference type="RefSeq" id="WP_317054824.1">
    <property type="nucleotide sequence ID" value="NZ_CP146606.1"/>
</dbReference>